<protein>
    <submittedName>
        <fullName evidence="1">Uncharacterized protein</fullName>
    </submittedName>
</protein>
<sequence length="165" mass="18514">MESWKETASSGSPLPKRNVQSTSIFYARSTAGGSRVQLRHRPLSDCEWGGGHRLPILVQHARTKPEHVILQSQCAAQAASNSPREFIFEVLFLETSSVALKEGKASRWGKKPSDDDTKKQIYINAKGEEKSQGKELIKYERGTGTDSSSKYCVEQVKYYKGYERV</sequence>
<dbReference type="Proteomes" id="UP001458880">
    <property type="component" value="Unassembled WGS sequence"/>
</dbReference>
<accession>A0AAW1MY81</accession>
<reference evidence="1 2" key="1">
    <citation type="journal article" date="2024" name="BMC Genomics">
        <title>De novo assembly and annotation of Popillia japonica's genome with initial clues to its potential as an invasive pest.</title>
        <authorList>
            <person name="Cucini C."/>
            <person name="Boschi S."/>
            <person name="Funari R."/>
            <person name="Cardaioli E."/>
            <person name="Iannotti N."/>
            <person name="Marturano G."/>
            <person name="Paoli F."/>
            <person name="Bruttini M."/>
            <person name="Carapelli A."/>
            <person name="Frati F."/>
            <person name="Nardi F."/>
        </authorList>
    </citation>
    <scope>NUCLEOTIDE SEQUENCE [LARGE SCALE GENOMIC DNA]</scope>
    <source>
        <strain evidence="1">DMR45628</strain>
    </source>
</reference>
<comment type="caution">
    <text evidence="1">The sequence shown here is derived from an EMBL/GenBank/DDBJ whole genome shotgun (WGS) entry which is preliminary data.</text>
</comment>
<keyword evidence="2" id="KW-1185">Reference proteome</keyword>
<name>A0AAW1MY81_POPJA</name>
<organism evidence="1 2">
    <name type="scientific">Popillia japonica</name>
    <name type="common">Japanese beetle</name>
    <dbReference type="NCBI Taxonomy" id="7064"/>
    <lineage>
        <taxon>Eukaryota</taxon>
        <taxon>Metazoa</taxon>
        <taxon>Ecdysozoa</taxon>
        <taxon>Arthropoda</taxon>
        <taxon>Hexapoda</taxon>
        <taxon>Insecta</taxon>
        <taxon>Pterygota</taxon>
        <taxon>Neoptera</taxon>
        <taxon>Endopterygota</taxon>
        <taxon>Coleoptera</taxon>
        <taxon>Polyphaga</taxon>
        <taxon>Scarabaeiformia</taxon>
        <taxon>Scarabaeidae</taxon>
        <taxon>Rutelinae</taxon>
        <taxon>Popillia</taxon>
    </lineage>
</organism>
<evidence type="ECO:0000313" key="2">
    <source>
        <dbReference type="Proteomes" id="UP001458880"/>
    </source>
</evidence>
<dbReference type="AlphaFoldDB" id="A0AAW1MY81"/>
<dbReference type="EMBL" id="JASPKY010000028">
    <property type="protein sequence ID" value="KAK9751399.1"/>
    <property type="molecule type" value="Genomic_DNA"/>
</dbReference>
<proteinExistence type="predicted"/>
<evidence type="ECO:0000313" key="1">
    <source>
        <dbReference type="EMBL" id="KAK9751399.1"/>
    </source>
</evidence>
<gene>
    <name evidence="1" type="ORF">QE152_g5037</name>
</gene>